<dbReference type="PIRSF" id="PIRSF000371">
    <property type="entry name" value="PFL_act_enz"/>
    <property type="match status" value="1"/>
</dbReference>
<dbReference type="GO" id="GO:0051539">
    <property type="term" value="F:4 iron, 4 sulfur cluster binding"/>
    <property type="evidence" value="ECO:0007669"/>
    <property type="project" value="UniProtKB-KW"/>
</dbReference>
<dbReference type="InterPro" id="IPR040074">
    <property type="entry name" value="BssD/PflA/YjjW"/>
</dbReference>
<evidence type="ECO:0000256" key="2">
    <source>
        <dbReference type="ARBA" id="ARBA00009777"/>
    </source>
</evidence>
<evidence type="ECO:0000256" key="6">
    <source>
        <dbReference type="ARBA" id="ARBA00023002"/>
    </source>
</evidence>
<dbReference type="GO" id="GO:0016491">
    <property type="term" value="F:oxidoreductase activity"/>
    <property type="evidence" value="ECO:0007669"/>
    <property type="project" value="UniProtKB-KW"/>
</dbReference>
<dbReference type="InterPro" id="IPR017896">
    <property type="entry name" value="4Fe4S_Fe-S-bd"/>
</dbReference>
<keyword evidence="4" id="KW-0949">S-adenosyl-L-methionine</keyword>
<dbReference type="EMBL" id="JWHR01000013">
    <property type="protein sequence ID" value="KHS58718.1"/>
    <property type="molecule type" value="Genomic_DNA"/>
</dbReference>
<dbReference type="PANTHER" id="PTHR30352">
    <property type="entry name" value="PYRUVATE FORMATE-LYASE-ACTIVATING ENZYME"/>
    <property type="match status" value="1"/>
</dbReference>
<name>A0A0B3W149_9FIRM</name>
<dbReference type="InterPro" id="IPR058240">
    <property type="entry name" value="rSAM_sf"/>
</dbReference>
<evidence type="ECO:0000259" key="11">
    <source>
        <dbReference type="PROSITE" id="PS51918"/>
    </source>
</evidence>
<dbReference type="InterPro" id="IPR023912">
    <property type="entry name" value="YjjW_bact"/>
</dbReference>
<dbReference type="InterPro" id="IPR001989">
    <property type="entry name" value="Radical_activat_CS"/>
</dbReference>
<dbReference type="PROSITE" id="PS51918">
    <property type="entry name" value="RADICAL_SAM"/>
    <property type="match status" value="1"/>
</dbReference>
<evidence type="ECO:0000256" key="5">
    <source>
        <dbReference type="ARBA" id="ARBA00022723"/>
    </source>
</evidence>
<dbReference type="SFLD" id="SFLDF00392">
    <property type="entry name" value="YjjI_activase"/>
    <property type="match status" value="1"/>
</dbReference>
<dbReference type="OrthoDB" id="9782387at2"/>
<dbReference type="Proteomes" id="UP000031189">
    <property type="component" value="Unassembled WGS sequence"/>
</dbReference>
<dbReference type="NCBIfam" id="TIGR04041">
    <property type="entry name" value="activase_YjjW"/>
    <property type="match status" value="1"/>
</dbReference>
<comment type="catalytic activity">
    <reaction evidence="9">
        <text>glycyl-[protein] + reduced [flavodoxin] + S-adenosyl-L-methionine = glycin-2-yl radical-[protein] + semiquinone [flavodoxin] + 5'-deoxyadenosine + L-methionine + H(+)</text>
        <dbReference type="Rhea" id="RHEA:61976"/>
        <dbReference type="Rhea" id="RHEA-COMP:10622"/>
        <dbReference type="Rhea" id="RHEA-COMP:14480"/>
        <dbReference type="Rhea" id="RHEA-COMP:15993"/>
        <dbReference type="Rhea" id="RHEA-COMP:15994"/>
        <dbReference type="ChEBI" id="CHEBI:15378"/>
        <dbReference type="ChEBI" id="CHEBI:17319"/>
        <dbReference type="ChEBI" id="CHEBI:29947"/>
        <dbReference type="ChEBI" id="CHEBI:32722"/>
        <dbReference type="ChEBI" id="CHEBI:57618"/>
        <dbReference type="ChEBI" id="CHEBI:57844"/>
        <dbReference type="ChEBI" id="CHEBI:59789"/>
        <dbReference type="ChEBI" id="CHEBI:140311"/>
    </reaction>
</comment>
<gene>
    <name evidence="12" type="ORF">QX51_00885</name>
</gene>
<dbReference type="PROSITE" id="PS01087">
    <property type="entry name" value="RADICAL_ACTIVATING"/>
    <property type="match status" value="1"/>
</dbReference>
<evidence type="ECO:0000256" key="8">
    <source>
        <dbReference type="ARBA" id="ARBA00023014"/>
    </source>
</evidence>
<dbReference type="InterPro" id="IPR007197">
    <property type="entry name" value="rSAM"/>
</dbReference>
<dbReference type="Pfam" id="PF00037">
    <property type="entry name" value="Fer4"/>
    <property type="match status" value="1"/>
</dbReference>
<dbReference type="SUPFAM" id="SSF54862">
    <property type="entry name" value="4Fe-4S ferredoxins"/>
    <property type="match status" value="1"/>
</dbReference>
<comment type="cofactor">
    <cofactor evidence="1">
        <name>[4Fe-4S] cluster</name>
        <dbReference type="ChEBI" id="CHEBI:49883"/>
    </cofactor>
</comment>
<evidence type="ECO:0000256" key="7">
    <source>
        <dbReference type="ARBA" id="ARBA00023004"/>
    </source>
</evidence>
<dbReference type="SFLD" id="SFLDG01066">
    <property type="entry name" value="organic_radical-activating_enz"/>
    <property type="match status" value="1"/>
</dbReference>
<dbReference type="InterPro" id="IPR034457">
    <property type="entry name" value="Organic_radical-activating"/>
</dbReference>
<dbReference type="STRING" id="1577792.QX51_00885"/>
<keyword evidence="5" id="KW-0479">Metal-binding</keyword>
<dbReference type="SFLD" id="SFLDG01118">
    <property type="entry name" value="activating_enzymes__group_2"/>
    <property type="match status" value="1"/>
</dbReference>
<keyword evidence="6" id="KW-0560">Oxidoreductase</keyword>
<dbReference type="CDD" id="cd01335">
    <property type="entry name" value="Radical_SAM"/>
    <property type="match status" value="1"/>
</dbReference>
<proteinExistence type="inferred from homology"/>
<dbReference type="AlphaFoldDB" id="A0A0B3W149"/>
<comment type="caution">
    <text evidence="12">The sequence shown here is derived from an EMBL/GenBank/DDBJ whole genome shotgun (WGS) entry which is preliminary data.</text>
</comment>
<dbReference type="PANTHER" id="PTHR30352:SF13">
    <property type="entry name" value="GLYCYL-RADICAL ENZYME ACTIVATING ENZYME YJJW-RELATED"/>
    <property type="match status" value="1"/>
</dbReference>
<evidence type="ECO:0000256" key="4">
    <source>
        <dbReference type="ARBA" id="ARBA00022691"/>
    </source>
</evidence>
<feature type="domain" description="4Fe-4S ferredoxin-type" evidence="10">
    <location>
        <begin position="36"/>
        <end position="63"/>
    </location>
</feature>
<evidence type="ECO:0000259" key="10">
    <source>
        <dbReference type="PROSITE" id="PS51379"/>
    </source>
</evidence>
<keyword evidence="3" id="KW-0004">4Fe-4S</keyword>
<dbReference type="SFLD" id="SFLDS00029">
    <property type="entry name" value="Radical_SAM"/>
    <property type="match status" value="1"/>
</dbReference>
<evidence type="ECO:0000256" key="1">
    <source>
        <dbReference type="ARBA" id="ARBA00001966"/>
    </source>
</evidence>
<accession>A0A0B3W149</accession>
<dbReference type="GO" id="GO:0046872">
    <property type="term" value="F:metal ion binding"/>
    <property type="evidence" value="ECO:0007669"/>
    <property type="project" value="UniProtKB-KW"/>
</dbReference>
<sequence>MALVNKIIPFSCIDGPGNRTAIFFQGCNFKCTYCHNPETINKCVNCGLCVKVCPVDALNIVDKKVTWDDKKCVACDACIRECDNLSTPKTKDYSVDDLFEEIKQVSPFIQGITVSGGEATLNIDFIAQLFKKVKEELGLTCFVDTNGSIDLTQYEEFVNLTDKFMIDVKSMDEKEHVKVTGQSNDIVIKNVKYLLDLDKIYEVRTVIAPTLNNENTVREVSKIIKDKCKYKFNIYRHHGVRKEGLDFHGYVSPDEEEINKCYRIYKESIL</sequence>
<dbReference type="InterPro" id="IPR013785">
    <property type="entry name" value="Aldolase_TIM"/>
</dbReference>
<protein>
    <submittedName>
        <fullName evidence="12">(4Fe-4S)-binding protein</fullName>
    </submittedName>
</protein>
<dbReference type="Gene3D" id="3.20.20.70">
    <property type="entry name" value="Aldolase class I"/>
    <property type="match status" value="1"/>
</dbReference>
<reference evidence="12 13" key="1">
    <citation type="submission" date="2014-12" db="EMBL/GenBank/DDBJ databases">
        <title>Draft genome sequence of Terrisporobacter sp. 08-306576, isolated from the blood culture of a bacteremia patient.</title>
        <authorList>
            <person name="Lund L.C."/>
            <person name="Sydenham T.V."/>
            <person name="Hogh S.V."/>
            <person name="Skov M.N."/>
            <person name="Kemp M."/>
            <person name="Justesen U.S."/>
        </authorList>
    </citation>
    <scope>NUCLEOTIDE SEQUENCE [LARGE SCALE GENOMIC DNA]</scope>
    <source>
        <strain evidence="12 13">08-306576</strain>
    </source>
</reference>
<organism evidence="12 13">
    <name type="scientific">Terrisporobacter othiniensis</name>
    <dbReference type="NCBI Taxonomy" id="1577792"/>
    <lineage>
        <taxon>Bacteria</taxon>
        <taxon>Bacillati</taxon>
        <taxon>Bacillota</taxon>
        <taxon>Clostridia</taxon>
        <taxon>Peptostreptococcales</taxon>
        <taxon>Peptostreptococcaceae</taxon>
        <taxon>Terrisporobacter</taxon>
    </lineage>
</organism>
<evidence type="ECO:0000256" key="9">
    <source>
        <dbReference type="ARBA" id="ARBA00047365"/>
    </source>
</evidence>
<dbReference type="SUPFAM" id="SSF102114">
    <property type="entry name" value="Radical SAM enzymes"/>
    <property type="match status" value="1"/>
</dbReference>
<dbReference type="InterPro" id="IPR017900">
    <property type="entry name" value="4Fe4S_Fe_S_CS"/>
</dbReference>
<dbReference type="Pfam" id="PF04055">
    <property type="entry name" value="Radical_SAM"/>
    <property type="match status" value="1"/>
</dbReference>
<comment type="similarity">
    <text evidence="2">Belongs to the organic radical-activating enzymes family.</text>
</comment>
<keyword evidence="13" id="KW-1185">Reference proteome</keyword>
<dbReference type="RefSeq" id="WP_039678015.1">
    <property type="nucleotide sequence ID" value="NZ_JAXECK010000038.1"/>
</dbReference>
<keyword evidence="7" id="KW-0408">Iron</keyword>
<keyword evidence="8" id="KW-0411">Iron-sulfur</keyword>
<evidence type="ECO:0000313" key="13">
    <source>
        <dbReference type="Proteomes" id="UP000031189"/>
    </source>
</evidence>
<dbReference type="PROSITE" id="PS51379">
    <property type="entry name" value="4FE4S_FER_2"/>
    <property type="match status" value="1"/>
</dbReference>
<feature type="domain" description="Radical SAM core" evidence="11">
    <location>
        <begin position="13"/>
        <end position="270"/>
    </location>
</feature>
<dbReference type="PROSITE" id="PS00198">
    <property type="entry name" value="4FE4S_FER_1"/>
    <property type="match status" value="1"/>
</dbReference>
<evidence type="ECO:0000313" key="12">
    <source>
        <dbReference type="EMBL" id="KHS58718.1"/>
    </source>
</evidence>
<dbReference type="InterPro" id="IPR012839">
    <property type="entry name" value="Organic_radical_activase"/>
</dbReference>
<evidence type="ECO:0000256" key="3">
    <source>
        <dbReference type="ARBA" id="ARBA00022485"/>
    </source>
</evidence>